<dbReference type="AlphaFoldDB" id="A0A3E2TDD8"/>
<dbReference type="EMBL" id="QVEP01000066">
    <property type="protein sequence ID" value="RGB73218.1"/>
    <property type="molecule type" value="Genomic_DNA"/>
</dbReference>
<reference evidence="2 3" key="1">
    <citation type="submission" date="2018-08" db="EMBL/GenBank/DDBJ databases">
        <title>A genome reference for cultivated species of the human gut microbiota.</title>
        <authorList>
            <person name="Zou Y."/>
            <person name="Xue W."/>
            <person name="Luo G."/>
        </authorList>
    </citation>
    <scope>NUCLEOTIDE SEQUENCE [LARGE SCALE GENOMIC DNA]</scope>
    <source>
        <strain evidence="2 3">AF45-17</strain>
    </source>
</reference>
<dbReference type="Proteomes" id="UP000260773">
    <property type="component" value="Unassembled WGS sequence"/>
</dbReference>
<comment type="caution">
    <text evidence="2">The sequence shown here is derived from an EMBL/GenBank/DDBJ whole genome shotgun (WGS) entry which is preliminary data.</text>
</comment>
<name>A0A3E2TDD8_9FIRM</name>
<accession>A0A3E2TDD8</accession>
<proteinExistence type="predicted"/>
<dbReference type="InterPro" id="IPR004014">
    <property type="entry name" value="ATPase_P-typ_cation-transptr_N"/>
</dbReference>
<evidence type="ECO:0000313" key="3">
    <source>
        <dbReference type="Proteomes" id="UP000260773"/>
    </source>
</evidence>
<gene>
    <name evidence="2" type="ORF">DW070_15810</name>
</gene>
<protein>
    <recommendedName>
        <fullName evidence="1">Cation-transporting P-type ATPase N-terminal domain-containing protein</fullName>
    </recommendedName>
</protein>
<feature type="domain" description="Cation-transporting P-type ATPase N-terminal" evidence="1">
    <location>
        <begin position="16"/>
        <end position="49"/>
    </location>
</feature>
<dbReference type="Pfam" id="PF00690">
    <property type="entry name" value="Cation_ATPase_N"/>
    <property type="match status" value="1"/>
</dbReference>
<dbReference type="RefSeq" id="WP_015513311.1">
    <property type="nucleotide sequence ID" value="NZ_JAQDKA010000008.1"/>
</dbReference>
<evidence type="ECO:0000259" key="1">
    <source>
        <dbReference type="Pfam" id="PF00690"/>
    </source>
</evidence>
<sequence>MPKTTLIDCCIKKYAYREVSQIYQELEISVEGLSQSQVELMRENYGINRRF</sequence>
<evidence type="ECO:0000313" key="2">
    <source>
        <dbReference type="EMBL" id="RGB73218.1"/>
    </source>
</evidence>
<organism evidence="2 3">
    <name type="scientific">Coprococcus catus</name>
    <dbReference type="NCBI Taxonomy" id="116085"/>
    <lineage>
        <taxon>Bacteria</taxon>
        <taxon>Bacillati</taxon>
        <taxon>Bacillota</taxon>
        <taxon>Clostridia</taxon>
        <taxon>Lachnospirales</taxon>
        <taxon>Lachnospiraceae</taxon>
        <taxon>Coprococcus</taxon>
    </lineage>
</organism>